<dbReference type="Proteomes" id="UP001470230">
    <property type="component" value="Unassembled WGS sequence"/>
</dbReference>
<evidence type="ECO:0000256" key="1">
    <source>
        <dbReference type="ARBA" id="ARBA00000885"/>
    </source>
</evidence>
<evidence type="ECO:0000256" key="5">
    <source>
        <dbReference type="ARBA" id="ARBA00022786"/>
    </source>
</evidence>
<evidence type="ECO:0000256" key="6">
    <source>
        <dbReference type="PROSITE-ProRule" id="PRU00104"/>
    </source>
</evidence>
<dbReference type="GO" id="GO:0016874">
    <property type="term" value="F:ligase activity"/>
    <property type="evidence" value="ECO:0007669"/>
    <property type="project" value="UniProtKB-KW"/>
</dbReference>
<keyword evidence="5 6" id="KW-0833">Ubl conjugation pathway</keyword>
<dbReference type="InterPro" id="IPR000569">
    <property type="entry name" value="HECT_dom"/>
</dbReference>
<dbReference type="SMART" id="SM00119">
    <property type="entry name" value="HECTc"/>
    <property type="match status" value="1"/>
</dbReference>
<name>A0ABR2H1G6_9EUKA</name>
<evidence type="ECO:0000256" key="4">
    <source>
        <dbReference type="ARBA" id="ARBA00022679"/>
    </source>
</evidence>
<dbReference type="PANTHER" id="PTHR11254">
    <property type="entry name" value="HECT DOMAIN UBIQUITIN-PROTEIN LIGASE"/>
    <property type="match status" value="1"/>
</dbReference>
<dbReference type="Gene3D" id="3.30.2160.10">
    <property type="entry name" value="Hect, E3 ligase catalytic domain"/>
    <property type="match status" value="1"/>
</dbReference>
<evidence type="ECO:0000256" key="2">
    <source>
        <dbReference type="ARBA" id="ARBA00004906"/>
    </source>
</evidence>
<evidence type="ECO:0000259" key="7">
    <source>
        <dbReference type="PROSITE" id="PS50237"/>
    </source>
</evidence>
<gene>
    <name evidence="8" type="ORF">M9Y10_032281</name>
</gene>
<dbReference type="PANTHER" id="PTHR11254:SF440">
    <property type="entry name" value="E3 UBIQUITIN-PROTEIN LIGASE NEDD-4"/>
    <property type="match status" value="1"/>
</dbReference>
<dbReference type="InterPro" id="IPR035983">
    <property type="entry name" value="Hect_E3_ubiquitin_ligase"/>
</dbReference>
<comment type="caution">
    <text evidence="8">The sequence shown here is derived from an EMBL/GenBank/DDBJ whole genome shotgun (WGS) entry which is preliminary data.</text>
</comment>
<feature type="domain" description="HECT" evidence="7">
    <location>
        <begin position="45"/>
        <end position="366"/>
    </location>
</feature>
<dbReference type="Gene3D" id="3.90.1750.10">
    <property type="entry name" value="Hect, E3 ligase catalytic domains"/>
    <property type="match status" value="1"/>
</dbReference>
<accession>A0ABR2H1G6</accession>
<comment type="caution">
    <text evidence="6">Lacks conserved residue(s) required for the propagation of feature annotation.</text>
</comment>
<dbReference type="SUPFAM" id="SSF56204">
    <property type="entry name" value="Hect, E3 ligase catalytic domain"/>
    <property type="match status" value="1"/>
</dbReference>
<evidence type="ECO:0000313" key="9">
    <source>
        <dbReference type="Proteomes" id="UP001470230"/>
    </source>
</evidence>
<comment type="pathway">
    <text evidence="2">Protein modification; protein ubiquitination.</text>
</comment>
<dbReference type="InterPro" id="IPR050409">
    <property type="entry name" value="E3_ubiq-protein_ligase"/>
</dbReference>
<evidence type="ECO:0000256" key="3">
    <source>
        <dbReference type="ARBA" id="ARBA00012485"/>
    </source>
</evidence>
<organism evidence="8 9">
    <name type="scientific">Tritrichomonas musculus</name>
    <dbReference type="NCBI Taxonomy" id="1915356"/>
    <lineage>
        <taxon>Eukaryota</taxon>
        <taxon>Metamonada</taxon>
        <taxon>Parabasalia</taxon>
        <taxon>Tritrichomonadida</taxon>
        <taxon>Tritrichomonadidae</taxon>
        <taxon>Tritrichomonas</taxon>
    </lineage>
</organism>
<keyword evidence="8" id="KW-0436">Ligase</keyword>
<reference evidence="8 9" key="1">
    <citation type="submission" date="2024-04" db="EMBL/GenBank/DDBJ databases">
        <title>Tritrichomonas musculus Genome.</title>
        <authorList>
            <person name="Alves-Ferreira E."/>
            <person name="Grigg M."/>
            <person name="Lorenzi H."/>
            <person name="Galac M."/>
        </authorList>
    </citation>
    <scope>NUCLEOTIDE SEQUENCE [LARGE SCALE GENOMIC DNA]</scope>
    <source>
        <strain evidence="8 9">EAF2021</strain>
    </source>
</reference>
<evidence type="ECO:0000313" key="8">
    <source>
        <dbReference type="EMBL" id="KAK8839345.1"/>
    </source>
</evidence>
<dbReference type="PROSITE" id="PS50237">
    <property type="entry name" value="HECT"/>
    <property type="match status" value="1"/>
</dbReference>
<dbReference type="EC" id="2.3.2.26" evidence="3"/>
<dbReference type="EMBL" id="JAPFFF010000052">
    <property type="protein sequence ID" value="KAK8839345.1"/>
    <property type="molecule type" value="Genomic_DNA"/>
</dbReference>
<sequence length="366" mass="42485">MTMNDQANKNIVDFQNQIKAKVNKDLQINLVLNRFNIFEDSYNQLPYNEKAPFLGRFNIQFKDEVGIDAGSFTKEWIVLLMRDIVTKFFSCSPEYYYYPSNSSSELPDFQKYFEFSGKIFALALIHNISINVRFSTFFLKHILRIPIDVEDIKNYDENLYKSLIFLKDNDPKDLDLYFETSVKTLRGFTDVDLIPNGGSIKVTNENKNEYIDTLTNYLLTKSIQQQIDAFCRGFDSLIPHNEIKNISIGDLQYLISARQIDVNDLKKRISFTAHSPEDSQAVQLFFDAISKWNNEDLEKLLMFVTCCYTIPLSGEIFSIEVSNGRNDYLPIAHTSFKRLILPKYASEEQLNQKFALALNTDSFDLF</sequence>
<keyword evidence="4" id="KW-0808">Transferase</keyword>
<protein>
    <recommendedName>
        <fullName evidence="3">HECT-type E3 ubiquitin transferase</fullName>
        <ecNumber evidence="3">2.3.2.26</ecNumber>
    </recommendedName>
</protein>
<dbReference type="Pfam" id="PF00632">
    <property type="entry name" value="HECT"/>
    <property type="match status" value="1"/>
</dbReference>
<dbReference type="Gene3D" id="3.30.2410.10">
    <property type="entry name" value="Hect, E3 ligase catalytic domain"/>
    <property type="match status" value="1"/>
</dbReference>
<keyword evidence="9" id="KW-1185">Reference proteome</keyword>
<comment type="catalytic activity">
    <reaction evidence="1">
        <text>S-ubiquitinyl-[E2 ubiquitin-conjugating enzyme]-L-cysteine + [acceptor protein]-L-lysine = [E2 ubiquitin-conjugating enzyme]-L-cysteine + N(6)-ubiquitinyl-[acceptor protein]-L-lysine.</text>
        <dbReference type="EC" id="2.3.2.26"/>
    </reaction>
</comment>
<proteinExistence type="predicted"/>